<dbReference type="AlphaFoldDB" id="A0A6A3DGL3"/>
<dbReference type="Proteomes" id="UP000429523">
    <property type="component" value="Unassembled WGS sequence"/>
</dbReference>
<gene>
    <name evidence="2" type="ORF">PF009_g28669</name>
</gene>
<evidence type="ECO:0000313" key="3">
    <source>
        <dbReference type="Proteomes" id="UP000429523"/>
    </source>
</evidence>
<organism evidence="2 3">
    <name type="scientific">Phytophthora fragariae</name>
    <dbReference type="NCBI Taxonomy" id="53985"/>
    <lineage>
        <taxon>Eukaryota</taxon>
        <taxon>Sar</taxon>
        <taxon>Stramenopiles</taxon>
        <taxon>Oomycota</taxon>
        <taxon>Peronosporomycetes</taxon>
        <taxon>Peronosporales</taxon>
        <taxon>Peronosporaceae</taxon>
        <taxon>Phytophthora</taxon>
    </lineage>
</organism>
<accession>A0A6A3DGL3</accession>
<feature type="region of interest" description="Disordered" evidence="1">
    <location>
        <begin position="1"/>
        <end position="20"/>
    </location>
</feature>
<protein>
    <submittedName>
        <fullName evidence="2">Uncharacterized protein</fullName>
    </submittedName>
</protein>
<name>A0A6A3DGL3_9STRA</name>
<evidence type="ECO:0000313" key="2">
    <source>
        <dbReference type="EMBL" id="KAE8921044.1"/>
    </source>
</evidence>
<feature type="compositionally biased region" description="Low complexity" evidence="1">
    <location>
        <begin position="1"/>
        <end position="18"/>
    </location>
</feature>
<evidence type="ECO:0000256" key="1">
    <source>
        <dbReference type="SAM" id="MobiDB-lite"/>
    </source>
</evidence>
<sequence>MVEVGAANSTAAANSRSTRVCDSVTEEVDAAACQSATSMSKCAGAARPTRSS</sequence>
<proteinExistence type="predicted"/>
<comment type="caution">
    <text evidence="2">The sequence shown here is derived from an EMBL/GenBank/DDBJ whole genome shotgun (WGS) entry which is preliminary data.</text>
</comment>
<reference evidence="2 3" key="1">
    <citation type="submission" date="2018-08" db="EMBL/GenBank/DDBJ databases">
        <title>Genomic investigation of the strawberry pathogen Phytophthora fragariae indicates pathogenicity is determined by transcriptional variation in three key races.</title>
        <authorList>
            <person name="Adams T.M."/>
            <person name="Armitage A.D."/>
            <person name="Sobczyk M.K."/>
            <person name="Bates H.J."/>
            <person name="Dunwell J.M."/>
            <person name="Nellist C.F."/>
            <person name="Harrison R.J."/>
        </authorList>
    </citation>
    <scope>NUCLEOTIDE SEQUENCE [LARGE SCALE GENOMIC DNA]</scope>
    <source>
        <strain evidence="2 3">NOV-9</strain>
    </source>
</reference>
<dbReference type="EMBL" id="QXGF01003684">
    <property type="protein sequence ID" value="KAE8921044.1"/>
    <property type="molecule type" value="Genomic_DNA"/>
</dbReference>